<evidence type="ECO:0008006" key="4">
    <source>
        <dbReference type="Google" id="ProtNLM"/>
    </source>
</evidence>
<feature type="compositionally biased region" description="Acidic residues" evidence="1">
    <location>
        <begin position="798"/>
        <end position="810"/>
    </location>
</feature>
<feature type="region of interest" description="Disordered" evidence="1">
    <location>
        <begin position="357"/>
        <end position="401"/>
    </location>
</feature>
<dbReference type="RefSeq" id="XP_025601363.1">
    <property type="nucleotide sequence ID" value="XM_025744658.1"/>
</dbReference>
<reference evidence="2 3" key="1">
    <citation type="journal article" date="2018" name="Mol. Biol. Evol.">
        <title>Broad Genomic Sampling Reveals a Smut Pathogenic Ancestry of the Fungal Clade Ustilaginomycotina.</title>
        <authorList>
            <person name="Kijpornyongpan T."/>
            <person name="Mondo S.J."/>
            <person name="Barry K."/>
            <person name="Sandor L."/>
            <person name="Lee J."/>
            <person name="Lipzen A."/>
            <person name="Pangilinan J."/>
            <person name="LaButti K."/>
            <person name="Hainaut M."/>
            <person name="Henrissat B."/>
            <person name="Grigoriev I.V."/>
            <person name="Spatafora J.W."/>
            <person name="Aime M.C."/>
        </authorList>
    </citation>
    <scope>NUCLEOTIDE SEQUENCE [LARGE SCALE GENOMIC DNA]</scope>
    <source>
        <strain evidence="2 3">MCA 4186</strain>
    </source>
</reference>
<organism evidence="2 3">
    <name type="scientific">Tilletiopsis washingtonensis</name>
    <dbReference type="NCBI Taxonomy" id="58919"/>
    <lineage>
        <taxon>Eukaryota</taxon>
        <taxon>Fungi</taxon>
        <taxon>Dikarya</taxon>
        <taxon>Basidiomycota</taxon>
        <taxon>Ustilaginomycotina</taxon>
        <taxon>Exobasidiomycetes</taxon>
        <taxon>Entylomatales</taxon>
        <taxon>Entylomatales incertae sedis</taxon>
        <taxon>Tilletiopsis</taxon>
    </lineage>
</organism>
<evidence type="ECO:0000313" key="3">
    <source>
        <dbReference type="Proteomes" id="UP000245946"/>
    </source>
</evidence>
<accession>A0A316ZJ51</accession>
<dbReference type="STRING" id="58919.A0A316ZJ51"/>
<keyword evidence="3" id="KW-1185">Reference proteome</keyword>
<proteinExistence type="predicted"/>
<feature type="region of interest" description="Disordered" evidence="1">
    <location>
        <begin position="783"/>
        <end position="810"/>
    </location>
</feature>
<evidence type="ECO:0000313" key="2">
    <source>
        <dbReference type="EMBL" id="PWO01085.1"/>
    </source>
</evidence>
<feature type="region of interest" description="Disordered" evidence="1">
    <location>
        <begin position="714"/>
        <end position="736"/>
    </location>
</feature>
<dbReference type="GeneID" id="37272202"/>
<feature type="region of interest" description="Disordered" evidence="1">
    <location>
        <begin position="451"/>
        <end position="482"/>
    </location>
</feature>
<evidence type="ECO:0000256" key="1">
    <source>
        <dbReference type="SAM" id="MobiDB-lite"/>
    </source>
</evidence>
<dbReference type="EMBL" id="KZ819283">
    <property type="protein sequence ID" value="PWO01085.1"/>
    <property type="molecule type" value="Genomic_DNA"/>
</dbReference>
<sequence length="810" mass="89088">MSSCPACASRDVEYVSSAASVVCNACGAVLASTSGGSSSGGANSGDLVAPELRFGGHAYGLGSVVLAGDVRVRAPRLAMPGRRAGEQRWVPGQEALRDKAERRDMLESRNMPALVRHLGGVLARAGAPAGMLEQAKVLFTQARILARAHRLRLLEDARARGEEHGQLSRTQRALGETRWGMLSEHMATVVAWATMKRNRWHRDLEQLVVENGQRRSIAHNQLARLKRLFHNTPILAHLNHAEPSAYVSQYFSVLQRLRDQRATPAAATKGVPPKILAYLSSVPDWARAEALASSLARVCEAEGLFKLHTGPGVHRDAHLIAYALVVAAIEGTIKKASPVYQIVALFDRAEQLRVEELERREGEETARAEERREEQAAANDDVDSNAESHGSDDADNDDAASRGETDFAAAQQDEDVPRREAVLQRLRELRRMVTPWIRALPWFDDKDTLKTHEAKQRAARKKRQSSSSRSGKRHGSEEMEDADAAVASRADFASYLADVVAFRDAIATRALQAEHARADECAAADDALMAAKLGAVRAQLRAADEARQSRRTDGWARRFLEAQRHSHASERRPRVPARSEEKREIEAFVQAETLEQEVALLLDGDDEVSEGARAVDNAALQMQQLHALASMLDEQAQAMPPASARAAALPHFLLLDEQELACAGARVSGAAALHSDAAVDALLFAPAELEGYFFTPDECRARAAMAERLGMWQGPAREASGADKPHGEKRRSKRTLQERAQEMGLHVIDGRLSKARRVDVETLLEGDSRGVERDEEREMEMEIVEEAGDATPMRYTDVSEEEEEEEEEEE</sequence>
<name>A0A316ZJ51_9BASI</name>
<gene>
    <name evidence="2" type="ORF">FA09DRAFT_344669</name>
</gene>
<feature type="compositionally biased region" description="Basic and acidic residues" evidence="1">
    <location>
        <begin position="357"/>
        <end position="375"/>
    </location>
</feature>
<protein>
    <recommendedName>
        <fullName evidence="4">TFIIB-type domain-containing protein</fullName>
    </recommendedName>
</protein>
<dbReference type="AlphaFoldDB" id="A0A316ZJ51"/>
<dbReference type="Proteomes" id="UP000245946">
    <property type="component" value="Unassembled WGS sequence"/>
</dbReference>